<dbReference type="RefSeq" id="WP_354499487.1">
    <property type="nucleotide sequence ID" value="NZ_JBEPLV010000004.1"/>
</dbReference>
<feature type="chain" id="PRO_5045571186" evidence="1">
    <location>
        <begin position="32"/>
        <end position="159"/>
    </location>
</feature>
<proteinExistence type="predicted"/>
<reference evidence="2 3" key="1">
    <citation type="submission" date="2024-06" db="EMBL/GenBank/DDBJ databases">
        <title>Genomic Encyclopedia of Type Strains, Phase IV (KMG-IV): sequencing the most valuable type-strain genomes for metagenomic binning, comparative biology and taxonomic classification.</title>
        <authorList>
            <person name="Goeker M."/>
        </authorList>
    </citation>
    <scope>NUCLEOTIDE SEQUENCE [LARGE SCALE GENOMIC DNA]</scope>
    <source>
        <strain evidence="2 3">DSM 17253</strain>
    </source>
</reference>
<organism evidence="2 3">
    <name type="scientific">Paenibacillus favisporus</name>
    <dbReference type="NCBI Taxonomy" id="221028"/>
    <lineage>
        <taxon>Bacteria</taxon>
        <taxon>Bacillati</taxon>
        <taxon>Bacillota</taxon>
        <taxon>Bacilli</taxon>
        <taxon>Bacillales</taxon>
        <taxon>Paenibacillaceae</taxon>
        <taxon>Paenibacillus</taxon>
    </lineage>
</organism>
<protein>
    <submittedName>
        <fullName evidence="2">Uncharacterized protein</fullName>
    </submittedName>
</protein>
<comment type="caution">
    <text evidence="2">The sequence shown here is derived from an EMBL/GenBank/DDBJ whole genome shotgun (WGS) entry which is preliminary data.</text>
</comment>
<keyword evidence="3" id="KW-1185">Reference proteome</keyword>
<accession>A0ABV2F6Y7</accession>
<evidence type="ECO:0000313" key="3">
    <source>
        <dbReference type="Proteomes" id="UP001549098"/>
    </source>
</evidence>
<keyword evidence="1" id="KW-0732">Signal</keyword>
<dbReference type="Proteomes" id="UP001549098">
    <property type="component" value="Unassembled WGS sequence"/>
</dbReference>
<evidence type="ECO:0000256" key="1">
    <source>
        <dbReference type="SAM" id="SignalP"/>
    </source>
</evidence>
<name>A0ABV2F6Y7_9BACL</name>
<dbReference type="EMBL" id="JBEPLV010000004">
    <property type="protein sequence ID" value="MET3547532.1"/>
    <property type="molecule type" value="Genomic_DNA"/>
</dbReference>
<gene>
    <name evidence="2" type="ORF">ABID47_004148</name>
</gene>
<feature type="signal peptide" evidence="1">
    <location>
        <begin position="1"/>
        <end position="31"/>
    </location>
</feature>
<sequence>MNTFKKTITATFAASLLAGALLGPASTFASAATKPVTSLTTTATLNNPSSNITVNPDASTITPASSNGEVGTNNLISNVIKKAITSALRYGGDYLGKLLSKLSPSAGNFVTKYSSKIADFLDSITNWQKNIIATGLVGIGIPPAEAYEIASAIVWLAGL</sequence>
<evidence type="ECO:0000313" key="2">
    <source>
        <dbReference type="EMBL" id="MET3547532.1"/>
    </source>
</evidence>